<evidence type="ECO:0000313" key="3">
    <source>
        <dbReference type="Proteomes" id="UP000016504"/>
    </source>
</evidence>
<dbReference type="Proteomes" id="UP000016504">
    <property type="component" value="Unassembled WGS sequence"/>
</dbReference>
<comment type="caution">
    <text evidence="2">The sequence shown here is derived from an EMBL/GenBank/DDBJ whole genome shotgun (WGS) entry which is preliminary data.</text>
</comment>
<sequence>MNDGHGQPCSAPTAMKMSGEIEQIIQLHTGETPDRN</sequence>
<reference evidence="2 3" key="1">
    <citation type="submission" date="2013-08" db="EMBL/GenBank/DDBJ databases">
        <title>Biodegradation of aromatic compounds in biofilm forming Pseudomonas isolated from sewage sludge.</title>
        <authorList>
            <person name="Qureshi A."/>
            <person name="Ghosh S."/>
            <person name="Khardenavis A.A."/>
            <person name="Kapley A."/>
            <person name="Purohit H.J."/>
        </authorList>
    </citation>
    <scope>NUCLEOTIDE SEQUENCE [LARGE SCALE GENOMIC DNA]</scope>
    <source>
        <strain evidence="2 3">EGD-AQ6</strain>
    </source>
</reference>
<organism evidence="2 3">
    <name type="scientific">Pseudomonas simiae</name>
    <dbReference type="NCBI Taxonomy" id="321846"/>
    <lineage>
        <taxon>Bacteria</taxon>
        <taxon>Pseudomonadati</taxon>
        <taxon>Pseudomonadota</taxon>
        <taxon>Gammaproteobacteria</taxon>
        <taxon>Pseudomonadales</taxon>
        <taxon>Pseudomonadaceae</taxon>
        <taxon>Pseudomonas</taxon>
    </lineage>
</organism>
<proteinExistence type="predicted"/>
<accession>U1TSU1</accession>
<evidence type="ECO:0000256" key="1">
    <source>
        <dbReference type="SAM" id="MobiDB-lite"/>
    </source>
</evidence>
<name>U1TSU1_9PSED</name>
<dbReference type="AlphaFoldDB" id="U1TSU1"/>
<gene>
    <name evidence="2" type="ORF">O204_01915</name>
</gene>
<dbReference type="EMBL" id="AVQG01000001">
    <property type="protein sequence ID" value="ERH61536.1"/>
    <property type="molecule type" value="Genomic_DNA"/>
</dbReference>
<protein>
    <submittedName>
        <fullName evidence="2">Uncharacterized protein</fullName>
    </submittedName>
</protein>
<evidence type="ECO:0000313" key="2">
    <source>
        <dbReference type="EMBL" id="ERH61536.1"/>
    </source>
</evidence>
<feature type="region of interest" description="Disordered" evidence="1">
    <location>
        <begin position="1"/>
        <end position="36"/>
    </location>
</feature>